<dbReference type="Gene3D" id="3.40.50.2000">
    <property type="entry name" value="Glycogen Phosphorylase B"/>
    <property type="match status" value="2"/>
</dbReference>
<evidence type="ECO:0000313" key="2">
    <source>
        <dbReference type="Proteomes" id="UP000471126"/>
    </source>
</evidence>
<dbReference type="Proteomes" id="UP000471126">
    <property type="component" value="Unassembled WGS sequence"/>
</dbReference>
<dbReference type="SUPFAM" id="SSF53756">
    <property type="entry name" value="UDP-Glycosyltransferase/glycogen phosphorylase"/>
    <property type="match status" value="1"/>
</dbReference>
<gene>
    <name evidence="1" type="ORF">GCU54_07670</name>
</gene>
<sequence>MLADEAVVSALREADRVELQWFDTVLLAPRLRRVVPGTPVVGVFHDVVSQAHLRRSSTRAVDPLRRLLALVRFVFAVVQERRLVRVLDTAVVLSEKDRVLLGRRGGGADIVVFPAPLDDDDMPPGPPPGRPAVPDVLFVGAFWRPENEDAALWLLGEIWPEVRAAVPGVRLTLAGAGPGPRLEREAGRHRDVELTGYVPSLAAYYRRASVAVCPLRLGAGVKLKGLVAMMWGLPVVATRVGAEGISGPDVFAAVADDAARFAAAVIEVLRDPLRARTVRDRAFRWAHDTYSAAAYLRALERLPCRTGEVRRE</sequence>
<accession>A0A6P0GF69</accession>
<organism evidence="1 2">
    <name type="scientific">Geodermatophilus normandii</name>
    <dbReference type="NCBI Taxonomy" id="1137989"/>
    <lineage>
        <taxon>Bacteria</taxon>
        <taxon>Bacillati</taxon>
        <taxon>Actinomycetota</taxon>
        <taxon>Actinomycetes</taxon>
        <taxon>Geodermatophilales</taxon>
        <taxon>Geodermatophilaceae</taxon>
        <taxon>Geodermatophilus</taxon>
    </lineage>
</organism>
<dbReference type="PANTHER" id="PTHR12526:SF600">
    <property type="entry name" value="GLYCOSYL TRANSFERASE GROUP 1"/>
    <property type="match status" value="1"/>
</dbReference>
<dbReference type="RefSeq" id="WP_163476058.1">
    <property type="nucleotide sequence ID" value="NZ_JAAGWE010000012.1"/>
</dbReference>
<dbReference type="GO" id="GO:0016757">
    <property type="term" value="F:glycosyltransferase activity"/>
    <property type="evidence" value="ECO:0007669"/>
    <property type="project" value="TreeGrafter"/>
</dbReference>
<dbReference type="PANTHER" id="PTHR12526">
    <property type="entry name" value="GLYCOSYLTRANSFERASE"/>
    <property type="match status" value="1"/>
</dbReference>
<dbReference type="Pfam" id="PF13692">
    <property type="entry name" value="Glyco_trans_1_4"/>
    <property type="match status" value="1"/>
</dbReference>
<name>A0A6P0GF69_9ACTN</name>
<proteinExistence type="predicted"/>
<reference evidence="1 2" key="1">
    <citation type="submission" date="2019-12" db="EMBL/GenBank/DDBJ databases">
        <title>WGS of CPCC 203550 I12A-02606.</title>
        <authorList>
            <person name="Jiang Z."/>
        </authorList>
    </citation>
    <scope>NUCLEOTIDE SEQUENCE [LARGE SCALE GENOMIC DNA]</scope>
    <source>
        <strain evidence="1 2">I12A-02606</strain>
    </source>
</reference>
<evidence type="ECO:0000313" key="1">
    <source>
        <dbReference type="EMBL" id="NEM05899.1"/>
    </source>
</evidence>
<protein>
    <submittedName>
        <fullName evidence="1">Glycosyltransferase family 4 protein</fullName>
    </submittedName>
</protein>
<keyword evidence="1" id="KW-0808">Transferase</keyword>
<dbReference type="AlphaFoldDB" id="A0A6P0GF69"/>
<comment type="caution">
    <text evidence="1">The sequence shown here is derived from an EMBL/GenBank/DDBJ whole genome shotgun (WGS) entry which is preliminary data.</text>
</comment>
<dbReference type="EMBL" id="JAAGWE010000012">
    <property type="protein sequence ID" value="NEM05899.1"/>
    <property type="molecule type" value="Genomic_DNA"/>
</dbReference>